<dbReference type="EMBL" id="CM000880">
    <property type="protein sequence ID" value="KQK21891.1"/>
    <property type="molecule type" value="Genomic_DNA"/>
</dbReference>
<dbReference type="OrthoDB" id="689428at2759"/>
<evidence type="ECO:0000313" key="2">
    <source>
        <dbReference type="EnsemblPlants" id="KQK21891"/>
    </source>
</evidence>
<evidence type="ECO:0000313" key="3">
    <source>
        <dbReference type="Proteomes" id="UP000008810"/>
    </source>
</evidence>
<dbReference type="FunCoup" id="I1H5Z1">
    <property type="interactions" value="492"/>
</dbReference>
<accession>I1H5Z1</accession>
<evidence type="ECO:0000313" key="1">
    <source>
        <dbReference type="EMBL" id="KQK21891.1"/>
    </source>
</evidence>
<sequence>MDHKRLPVVPVVRLSTRLHLTAFFPSPAHGGRRCVSAGSPPALMADVRVVIRRHFPAGPANRVVVEKVAEDISLRRQPSRKLRSPERVERALAADVMPLVRHTFDRRAVVEARKEIAAYVSGACADPRLAKGGVQILVLLDTFACRTLLRPAPALRKPVAAVKNEACARTTEQGVAAVPVKKARDVGVIGDGRPKKVDVQPQVEERFKGWVPW</sequence>
<dbReference type="Gramene" id="KQK21891">
    <property type="protein sequence ID" value="KQK21891"/>
    <property type="gene ID" value="BRADI_1g63770v3"/>
</dbReference>
<reference evidence="2" key="3">
    <citation type="submission" date="2018-08" db="UniProtKB">
        <authorList>
            <consortium name="EnsemblPlants"/>
        </authorList>
    </citation>
    <scope>IDENTIFICATION</scope>
    <source>
        <strain evidence="2">cv. Bd21</strain>
    </source>
</reference>
<dbReference type="AlphaFoldDB" id="I1H5Z1"/>
<dbReference type="OMA" id="CPCMEIV"/>
<organism evidence="1">
    <name type="scientific">Brachypodium distachyon</name>
    <name type="common">Purple false brome</name>
    <name type="synonym">Trachynia distachya</name>
    <dbReference type="NCBI Taxonomy" id="15368"/>
    <lineage>
        <taxon>Eukaryota</taxon>
        <taxon>Viridiplantae</taxon>
        <taxon>Streptophyta</taxon>
        <taxon>Embryophyta</taxon>
        <taxon>Tracheophyta</taxon>
        <taxon>Spermatophyta</taxon>
        <taxon>Magnoliopsida</taxon>
        <taxon>Liliopsida</taxon>
        <taxon>Poales</taxon>
        <taxon>Poaceae</taxon>
        <taxon>BOP clade</taxon>
        <taxon>Pooideae</taxon>
        <taxon>Stipodae</taxon>
        <taxon>Brachypodieae</taxon>
        <taxon>Brachypodium</taxon>
    </lineage>
</organism>
<dbReference type="eggNOG" id="ENOG502R6UM">
    <property type="taxonomic scope" value="Eukaryota"/>
</dbReference>
<dbReference type="HOGENOM" id="CLU_1162674_0_0_1"/>
<name>I1H5Z1_BRADI</name>
<protein>
    <submittedName>
        <fullName evidence="1 2">Uncharacterized protein</fullName>
    </submittedName>
</protein>
<dbReference type="EnsemblPlants" id="KQK21891">
    <property type="protein sequence ID" value="KQK21891"/>
    <property type="gene ID" value="BRADI_1g63770v3"/>
</dbReference>
<dbReference type="Proteomes" id="UP000008810">
    <property type="component" value="Chromosome 1"/>
</dbReference>
<reference evidence="1 2" key="1">
    <citation type="journal article" date="2010" name="Nature">
        <title>Genome sequencing and analysis of the model grass Brachypodium distachyon.</title>
        <authorList>
            <consortium name="International Brachypodium Initiative"/>
        </authorList>
    </citation>
    <scope>NUCLEOTIDE SEQUENCE [LARGE SCALE GENOMIC DNA]</scope>
    <source>
        <strain evidence="1 2">Bd21</strain>
    </source>
</reference>
<gene>
    <name evidence="1" type="ORF">BRADI_1g63770v3</name>
</gene>
<dbReference type="InParanoid" id="I1H5Z1"/>
<reference evidence="1" key="2">
    <citation type="submission" date="2017-06" db="EMBL/GenBank/DDBJ databases">
        <title>WGS assembly of Brachypodium distachyon.</title>
        <authorList>
            <consortium name="The International Brachypodium Initiative"/>
            <person name="Lucas S."/>
            <person name="Harmon-Smith M."/>
            <person name="Lail K."/>
            <person name="Tice H."/>
            <person name="Grimwood J."/>
            <person name="Bruce D."/>
            <person name="Barry K."/>
            <person name="Shu S."/>
            <person name="Lindquist E."/>
            <person name="Wang M."/>
            <person name="Pitluck S."/>
            <person name="Vogel J.P."/>
            <person name="Garvin D.F."/>
            <person name="Mockler T.C."/>
            <person name="Schmutz J."/>
            <person name="Rokhsar D."/>
            <person name="Bevan M.W."/>
        </authorList>
    </citation>
    <scope>NUCLEOTIDE SEQUENCE</scope>
    <source>
        <strain evidence="1">Bd21</strain>
    </source>
</reference>
<keyword evidence="3" id="KW-1185">Reference proteome</keyword>
<proteinExistence type="predicted"/>